<dbReference type="RefSeq" id="WP_201917226.1">
    <property type="nucleotide sequence ID" value="NZ_JAERQG010000001.1"/>
</dbReference>
<dbReference type="Pfam" id="PF13174">
    <property type="entry name" value="TPR_6"/>
    <property type="match status" value="2"/>
</dbReference>
<dbReference type="EMBL" id="JAERQG010000001">
    <property type="protein sequence ID" value="MBL0764034.1"/>
    <property type="molecule type" value="Genomic_DNA"/>
</dbReference>
<dbReference type="InterPro" id="IPR011990">
    <property type="entry name" value="TPR-like_helical_dom_sf"/>
</dbReference>
<keyword evidence="3" id="KW-1185">Reference proteome</keyword>
<evidence type="ECO:0000313" key="3">
    <source>
        <dbReference type="Proteomes" id="UP000642920"/>
    </source>
</evidence>
<reference evidence="2" key="1">
    <citation type="submission" date="2021-01" db="EMBL/GenBank/DDBJ databases">
        <title>Marivirga sp. nov., isolated from intertidal surface sediments.</title>
        <authorList>
            <person name="Zhang M."/>
        </authorList>
    </citation>
    <scope>NUCLEOTIDE SEQUENCE</scope>
    <source>
        <strain evidence="2">SM1354</strain>
    </source>
</reference>
<sequence>MKNIFIITICCALFSLNAFAQNAKIELANAYYQKGENDKALKLYRQLAEDDRNLPFIHNNFLELLELKQLYKEAENYLKKIRAQAPTNIRYNVDIIDYYISINDSAKANQQFESLKDIVLENYNMLRAGAQYLINDQHTAYAQELYLAARKNQRDPNAYAVQLATLYRFANQKDKMVEEYIKYANDEPARIRYVKNMLQLSLKEKEDLENLIQKLMADIQKNPNNDLYSELLIWANLQLKNFYGAFIQARALDKRNKLDGVNSLEIGRVAFENEDYQNAEEIFSYIIDKFPDSKNYLTAREMLILTRQEMVKQNFPVDTTAIRELVKDYQLLIDQLGLNTYTLNAYREKALLHAFYLNEPEIAVDILQQIISYPQVKPDLQAQAKLDLGDIYIILEQPWESTLLYYQVEKSHKNDELGELAKLKNAKVSYYKGDFKLAQEHLDILKKATRREIANNAMDLSILIKNNSILDSTQATLQQYAEIELLLYQNKIDSAEMEIEQMLAQYEEHPIVDELLWLYAKLKKEEGKYEEAITYLQKIVDELPYDILTDDALFEMASIYEKQLNENQLAMDFYQRLLVDFPGSIYVAESRKRFRQLRGDFVN</sequence>
<proteinExistence type="predicted"/>
<dbReference type="Pfam" id="PF13432">
    <property type="entry name" value="TPR_16"/>
    <property type="match status" value="1"/>
</dbReference>
<dbReference type="Gene3D" id="1.25.40.10">
    <property type="entry name" value="Tetratricopeptide repeat domain"/>
    <property type="match status" value="3"/>
</dbReference>
<evidence type="ECO:0000313" key="2">
    <source>
        <dbReference type="EMBL" id="MBL0764034.1"/>
    </source>
</evidence>
<protein>
    <submittedName>
        <fullName evidence="2">Tetratricopeptide repeat protein</fullName>
    </submittedName>
</protein>
<organism evidence="2 3">
    <name type="scientific">Marivirga atlantica</name>
    <dbReference type="NCBI Taxonomy" id="1548457"/>
    <lineage>
        <taxon>Bacteria</taxon>
        <taxon>Pseudomonadati</taxon>
        <taxon>Bacteroidota</taxon>
        <taxon>Cytophagia</taxon>
        <taxon>Cytophagales</taxon>
        <taxon>Marivirgaceae</taxon>
        <taxon>Marivirga</taxon>
    </lineage>
</organism>
<dbReference type="Proteomes" id="UP000642920">
    <property type="component" value="Unassembled WGS sequence"/>
</dbReference>
<accession>A0A937AEA8</accession>
<dbReference type="SUPFAM" id="SSF48452">
    <property type="entry name" value="TPR-like"/>
    <property type="match status" value="2"/>
</dbReference>
<name>A0A937AEA8_9BACT</name>
<dbReference type="Pfam" id="PF13176">
    <property type="entry name" value="TPR_7"/>
    <property type="match status" value="1"/>
</dbReference>
<evidence type="ECO:0000256" key="1">
    <source>
        <dbReference type="SAM" id="SignalP"/>
    </source>
</evidence>
<feature type="chain" id="PRO_5037597606" evidence="1">
    <location>
        <begin position="21"/>
        <end position="603"/>
    </location>
</feature>
<dbReference type="InterPro" id="IPR019734">
    <property type="entry name" value="TPR_rpt"/>
</dbReference>
<dbReference type="AlphaFoldDB" id="A0A937AEA8"/>
<keyword evidence="1" id="KW-0732">Signal</keyword>
<gene>
    <name evidence="2" type="ORF">JKP34_02145</name>
</gene>
<feature type="signal peptide" evidence="1">
    <location>
        <begin position="1"/>
        <end position="20"/>
    </location>
</feature>
<comment type="caution">
    <text evidence="2">The sequence shown here is derived from an EMBL/GenBank/DDBJ whole genome shotgun (WGS) entry which is preliminary data.</text>
</comment>